<sequence>MTELVAGEAYTVDDLDAMPDDGCRRELIDGMLHVSPAPGWAHQEMALSLYVLLRAACPPDLRVLAAPFGVRTSRHDDVEPDVLVARYADLTLANLPVAPVLAAEVASRSTRLYDRNTKRAHYERLGVPSYWLLDPTGPGRIEVLELDDDGTYRPAGEAAGEEPLAVRRPFPVTVVPADLLVGLQPR</sequence>
<dbReference type="Proteomes" id="UP001385809">
    <property type="component" value="Unassembled WGS sequence"/>
</dbReference>
<keyword evidence="3" id="KW-1185">Reference proteome</keyword>
<dbReference type="EMBL" id="JBBEGN010000021">
    <property type="protein sequence ID" value="MEJ2871285.1"/>
    <property type="molecule type" value="Genomic_DNA"/>
</dbReference>
<dbReference type="RefSeq" id="WP_337697855.1">
    <property type="nucleotide sequence ID" value="NZ_JBBEGN010000021.1"/>
</dbReference>
<dbReference type="InterPro" id="IPR011335">
    <property type="entry name" value="Restrct_endonuc-II-like"/>
</dbReference>
<reference evidence="2 3" key="1">
    <citation type="submission" date="2024-03" db="EMBL/GenBank/DDBJ databases">
        <title>Actinomycetospora sp. OC33-EN08, a novel actinomycete isolated from wild orchid (Aerides multiflora).</title>
        <authorList>
            <person name="Suriyachadkun C."/>
        </authorList>
    </citation>
    <scope>NUCLEOTIDE SEQUENCE [LARGE SCALE GENOMIC DNA]</scope>
    <source>
        <strain evidence="2 3">OC33-EN08</strain>
    </source>
</reference>
<name>A0ABU8MVD2_9PSEU</name>
<dbReference type="Gene3D" id="3.90.1570.10">
    <property type="entry name" value="tt1808, chain A"/>
    <property type="match status" value="1"/>
</dbReference>
<keyword evidence="2" id="KW-0378">Hydrolase</keyword>
<dbReference type="CDD" id="cd06260">
    <property type="entry name" value="DUF820-like"/>
    <property type="match status" value="1"/>
</dbReference>
<evidence type="ECO:0000313" key="2">
    <source>
        <dbReference type="EMBL" id="MEJ2871285.1"/>
    </source>
</evidence>
<dbReference type="PANTHER" id="PTHR34107:SF2">
    <property type="entry name" value="SLL0888 PROTEIN"/>
    <property type="match status" value="1"/>
</dbReference>
<evidence type="ECO:0000259" key="1">
    <source>
        <dbReference type="Pfam" id="PF05685"/>
    </source>
</evidence>
<comment type="caution">
    <text evidence="2">The sequence shown here is derived from an EMBL/GenBank/DDBJ whole genome shotgun (WGS) entry which is preliminary data.</text>
</comment>
<dbReference type="SUPFAM" id="SSF52980">
    <property type="entry name" value="Restriction endonuclease-like"/>
    <property type="match status" value="1"/>
</dbReference>
<dbReference type="GO" id="GO:0004519">
    <property type="term" value="F:endonuclease activity"/>
    <property type="evidence" value="ECO:0007669"/>
    <property type="project" value="UniProtKB-KW"/>
</dbReference>
<proteinExistence type="predicted"/>
<feature type="domain" description="Putative restriction endonuclease" evidence="1">
    <location>
        <begin position="13"/>
        <end position="171"/>
    </location>
</feature>
<organism evidence="2 3">
    <name type="scientific">Actinomycetospora aurantiaca</name>
    <dbReference type="NCBI Taxonomy" id="3129233"/>
    <lineage>
        <taxon>Bacteria</taxon>
        <taxon>Bacillati</taxon>
        <taxon>Actinomycetota</taxon>
        <taxon>Actinomycetes</taxon>
        <taxon>Pseudonocardiales</taxon>
        <taxon>Pseudonocardiaceae</taxon>
        <taxon>Actinomycetospora</taxon>
    </lineage>
</organism>
<evidence type="ECO:0000313" key="3">
    <source>
        <dbReference type="Proteomes" id="UP001385809"/>
    </source>
</evidence>
<accession>A0ABU8MVD2</accession>
<dbReference type="InterPro" id="IPR008538">
    <property type="entry name" value="Uma2"/>
</dbReference>
<dbReference type="Pfam" id="PF05685">
    <property type="entry name" value="Uma2"/>
    <property type="match status" value="1"/>
</dbReference>
<keyword evidence="2" id="KW-0540">Nuclease</keyword>
<dbReference type="PANTHER" id="PTHR34107">
    <property type="entry name" value="SLL0198 PROTEIN-RELATED"/>
    <property type="match status" value="1"/>
</dbReference>
<dbReference type="InterPro" id="IPR012296">
    <property type="entry name" value="Nuclease_put_TT1808"/>
</dbReference>
<protein>
    <submittedName>
        <fullName evidence="2">Uma2 family endonuclease</fullName>
    </submittedName>
</protein>
<gene>
    <name evidence="2" type="ORF">WCD74_26245</name>
</gene>
<keyword evidence="2" id="KW-0255">Endonuclease</keyword>